<name>A0A8H3FXE6_9LECA</name>
<dbReference type="Gene3D" id="3.40.50.12780">
    <property type="entry name" value="N-terminal domain of ligase-like"/>
    <property type="match status" value="1"/>
</dbReference>
<dbReference type="GO" id="GO:0031177">
    <property type="term" value="F:phosphopantetheine binding"/>
    <property type="evidence" value="ECO:0007669"/>
    <property type="project" value="TreeGrafter"/>
</dbReference>
<dbReference type="Gene3D" id="3.30.559.30">
    <property type="entry name" value="Nonribosomal peptide synthetase, condensation domain"/>
    <property type="match status" value="1"/>
</dbReference>
<dbReference type="InterPro" id="IPR020845">
    <property type="entry name" value="AMP-binding_CS"/>
</dbReference>
<evidence type="ECO:0000256" key="3">
    <source>
        <dbReference type="ARBA" id="ARBA00022598"/>
    </source>
</evidence>
<evidence type="ECO:0000256" key="1">
    <source>
        <dbReference type="ARBA" id="ARBA00022450"/>
    </source>
</evidence>
<evidence type="ECO:0000256" key="2">
    <source>
        <dbReference type="ARBA" id="ARBA00022553"/>
    </source>
</evidence>
<organism evidence="5 6">
    <name type="scientific">Heterodermia speciosa</name>
    <dbReference type="NCBI Taxonomy" id="116794"/>
    <lineage>
        <taxon>Eukaryota</taxon>
        <taxon>Fungi</taxon>
        <taxon>Dikarya</taxon>
        <taxon>Ascomycota</taxon>
        <taxon>Pezizomycotina</taxon>
        <taxon>Lecanoromycetes</taxon>
        <taxon>OSLEUM clade</taxon>
        <taxon>Lecanoromycetidae</taxon>
        <taxon>Caliciales</taxon>
        <taxon>Physciaceae</taxon>
        <taxon>Heterodermia</taxon>
    </lineage>
</organism>
<comment type="caution">
    <text evidence="5">The sequence shown here is derived from an EMBL/GenBank/DDBJ whole genome shotgun (WGS) entry which is preliminary data.</text>
</comment>
<keyword evidence="1" id="KW-0596">Phosphopantetheine</keyword>
<accession>A0A8H3FXE6</accession>
<reference evidence="5" key="1">
    <citation type="submission" date="2021-03" db="EMBL/GenBank/DDBJ databases">
        <authorList>
            <person name="Tagirdzhanova G."/>
        </authorList>
    </citation>
    <scope>NUCLEOTIDE SEQUENCE</scope>
</reference>
<keyword evidence="2" id="KW-0597">Phosphoprotein</keyword>
<dbReference type="NCBIfam" id="TIGR01733">
    <property type="entry name" value="AA-adenyl-dom"/>
    <property type="match status" value="1"/>
</dbReference>
<dbReference type="OrthoDB" id="416786at2759"/>
<dbReference type="Proteomes" id="UP000664521">
    <property type="component" value="Unassembled WGS sequence"/>
</dbReference>
<dbReference type="GO" id="GO:0043041">
    <property type="term" value="P:amino acid activation for nonribosomal peptide biosynthetic process"/>
    <property type="evidence" value="ECO:0007669"/>
    <property type="project" value="TreeGrafter"/>
</dbReference>
<feature type="domain" description="AMP-dependent synthetase/ligase" evidence="4">
    <location>
        <begin position="258"/>
        <end position="601"/>
    </location>
</feature>
<dbReference type="InterPro" id="IPR000873">
    <property type="entry name" value="AMP-dep_synth/lig_dom"/>
</dbReference>
<dbReference type="PANTHER" id="PTHR45527">
    <property type="entry name" value="NONRIBOSOMAL PEPTIDE SYNTHETASE"/>
    <property type="match status" value="1"/>
</dbReference>
<dbReference type="AlphaFoldDB" id="A0A8H3FXE6"/>
<dbReference type="PROSITE" id="PS00455">
    <property type="entry name" value="AMP_BINDING"/>
    <property type="match status" value="1"/>
</dbReference>
<dbReference type="InterPro" id="IPR042099">
    <property type="entry name" value="ANL_N_sf"/>
</dbReference>
<keyword evidence="6" id="KW-1185">Reference proteome</keyword>
<dbReference type="InterPro" id="IPR045851">
    <property type="entry name" value="AMP-bd_C_sf"/>
</dbReference>
<dbReference type="GO" id="GO:0016874">
    <property type="term" value="F:ligase activity"/>
    <property type="evidence" value="ECO:0007669"/>
    <property type="project" value="UniProtKB-KW"/>
</dbReference>
<sequence length="792" mass="86448">MSQHGEFGDCSNNSASPERLTTYRALPRLNLSNCFSVASGNARSPVEFVALAAISILHFHMASSREPSFLLDTSLMRKEKSWSNGQHGLRSVTDFSIPFDSDLTAAQYCALIGEQAISNINDTASKHVLPAVAGAAKSGLPASTLVSVYMTNGDCIQDELIELSNYLYPAEANVALHIQVVLSDSRVRINASFSAQPYAEDEVRRKLHNLEHIFCQLTRNPHLPISRVSLVSPSEFATLKFWNGFVPSRSRLTIPQIFESWVQRQRDKQAVCAWDGNLTYGELDLLSTDLALHLQARGVTPRSYIPVFVGSSKLIVVAILAISKIGAAFALMDCTHPLARLRKILSELDPTIVLASVQHKELVASLHSNIMIIEEKEAVERVKIKTPVIAAKPIPSDPAYLTFTSGTTGIPKGVITSHAAYTMSTLASGPALQMNPSSRVLSFAPYAFDASITETLTVLLLGATVCFPRDDEHNRSITGAIARMDVDWVLWTPSFAKTIPPSDLPSVKTLLTGGESPTMSVIEAWKPYCKTTLINIYGVSECAIWNSANPNMRNSHHISNIGRPFGCAFWIVDLKDSNRLLPIGGTGELLIAGTGLADGYLNNSEKTAQSFIDPPAWLSEYEGRLYRTGDLARYGNTGEIIYVGRADTQVNIGGERVELAEVETGLYTALSSDSQDTPEVAAETYVKADDSAGIVAFLAKPAIPEVISDKGQILRNSEDMDWFGCQVRKIKQADMGLTATMVPSLFIPLNAMPIATTGKLDRSRLRSIAASLRPDEFAAFFEDNEDNHHYGY</sequence>
<evidence type="ECO:0000313" key="6">
    <source>
        <dbReference type="Proteomes" id="UP000664521"/>
    </source>
</evidence>
<dbReference type="InterPro" id="IPR010071">
    <property type="entry name" value="AA_adenyl_dom"/>
</dbReference>
<proteinExistence type="predicted"/>
<dbReference type="EMBL" id="CAJPDS010000063">
    <property type="protein sequence ID" value="CAF9932461.1"/>
    <property type="molecule type" value="Genomic_DNA"/>
</dbReference>
<dbReference type="CDD" id="cd05918">
    <property type="entry name" value="A_NRPS_SidN3_like"/>
    <property type="match status" value="1"/>
</dbReference>
<evidence type="ECO:0000313" key="5">
    <source>
        <dbReference type="EMBL" id="CAF9932461.1"/>
    </source>
</evidence>
<dbReference type="GO" id="GO:0044550">
    <property type="term" value="P:secondary metabolite biosynthetic process"/>
    <property type="evidence" value="ECO:0007669"/>
    <property type="project" value="TreeGrafter"/>
</dbReference>
<gene>
    <name evidence="5" type="ORF">HETSPECPRED_008366</name>
</gene>
<dbReference type="GO" id="GO:0005737">
    <property type="term" value="C:cytoplasm"/>
    <property type="evidence" value="ECO:0007669"/>
    <property type="project" value="TreeGrafter"/>
</dbReference>
<dbReference type="Pfam" id="PF00501">
    <property type="entry name" value="AMP-binding"/>
    <property type="match status" value="1"/>
</dbReference>
<dbReference type="Gene3D" id="3.30.300.30">
    <property type="match status" value="1"/>
</dbReference>
<evidence type="ECO:0000259" key="4">
    <source>
        <dbReference type="Pfam" id="PF00501"/>
    </source>
</evidence>
<dbReference type="PANTHER" id="PTHR45527:SF16">
    <property type="entry name" value="NONRIBOSOMAL PEPTIDE SYNTHASE ATNA-RELATED"/>
    <property type="match status" value="1"/>
</dbReference>
<dbReference type="SUPFAM" id="SSF56801">
    <property type="entry name" value="Acetyl-CoA synthetase-like"/>
    <property type="match status" value="1"/>
</dbReference>
<keyword evidence="3" id="KW-0436">Ligase</keyword>
<dbReference type="SUPFAM" id="SSF52777">
    <property type="entry name" value="CoA-dependent acyltransferases"/>
    <property type="match status" value="1"/>
</dbReference>
<protein>
    <recommendedName>
        <fullName evidence="4">AMP-dependent synthetase/ligase domain-containing protein</fullName>
    </recommendedName>
</protein>